<dbReference type="PROSITE" id="PS01162">
    <property type="entry name" value="QOR_ZETA_CRYSTAL"/>
    <property type="match status" value="1"/>
</dbReference>
<dbReference type="RefSeq" id="WP_189332785.1">
    <property type="nucleotide sequence ID" value="NZ_AP023356.1"/>
</dbReference>
<name>A0ABM7LNE6_9ACTN</name>
<feature type="domain" description="Enoyl reductase (ER)" evidence="2">
    <location>
        <begin position="10"/>
        <end position="308"/>
    </location>
</feature>
<dbReference type="Gene3D" id="3.40.50.720">
    <property type="entry name" value="NAD(P)-binding Rossmann-like Domain"/>
    <property type="match status" value="1"/>
</dbReference>
<keyword evidence="4" id="KW-1185">Reference proteome</keyword>
<dbReference type="Gene3D" id="3.90.180.10">
    <property type="entry name" value="Medium-chain alcohol dehydrogenases, catalytic domain"/>
    <property type="match status" value="1"/>
</dbReference>
<sequence length="312" mass="32783">MRYVTQHRFGGPEVLTLAEGPAPEPLPTEVLVRVHATGVNPVEAFIRSGAFPLLGEPPFVLGWEISGVVEHVVPGTGRFRVGDEVYGLPFFPRAAGGYAEYVAAPSRMLARKPAGLDHVHAAALPLVGLTAWQGLVEYAGVDKGQRVLIHGAGGGLGHVAVQIAKARGAYVIGTASAGKHAFVRGLGADEVIDHRRVDFTTAVQDVDVVFDVIGGDNGPRSLTVLRPGGTFVTAVDRTNAPLAALTEAAGLHFIGVGVEPDGGGLEHLTTLVDEGLLVPHVSHVLPPTEIRRAHELIESGHTQAKIVIDFRS</sequence>
<reference evidence="3 4" key="1">
    <citation type="submission" date="2020-08" db="EMBL/GenBank/DDBJ databases">
        <title>Whole genome shotgun sequence of Actinoplanes ianthinogenes NBRC 13996.</title>
        <authorList>
            <person name="Komaki H."/>
            <person name="Tamura T."/>
        </authorList>
    </citation>
    <scope>NUCLEOTIDE SEQUENCE [LARGE SCALE GENOMIC DNA]</scope>
    <source>
        <strain evidence="3 4">NBRC 13996</strain>
    </source>
</reference>
<protein>
    <submittedName>
        <fullName evidence="3">NADPH:quinone reductase</fullName>
    </submittedName>
</protein>
<dbReference type="CDD" id="cd05289">
    <property type="entry name" value="MDR_like_2"/>
    <property type="match status" value="1"/>
</dbReference>
<dbReference type="SMART" id="SM00829">
    <property type="entry name" value="PKS_ER"/>
    <property type="match status" value="1"/>
</dbReference>
<dbReference type="EMBL" id="AP023356">
    <property type="protein sequence ID" value="BCJ40807.1"/>
    <property type="molecule type" value="Genomic_DNA"/>
</dbReference>
<dbReference type="SUPFAM" id="SSF51735">
    <property type="entry name" value="NAD(P)-binding Rossmann-fold domains"/>
    <property type="match status" value="1"/>
</dbReference>
<proteinExistence type="predicted"/>
<dbReference type="Proteomes" id="UP000676967">
    <property type="component" value="Chromosome"/>
</dbReference>
<keyword evidence="1" id="KW-0560">Oxidoreductase</keyword>
<dbReference type="PANTHER" id="PTHR11695">
    <property type="entry name" value="ALCOHOL DEHYDROGENASE RELATED"/>
    <property type="match status" value="1"/>
</dbReference>
<dbReference type="InterPro" id="IPR036291">
    <property type="entry name" value="NAD(P)-bd_dom_sf"/>
</dbReference>
<dbReference type="InterPro" id="IPR002364">
    <property type="entry name" value="Quin_OxRdtase/zeta-crystal_CS"/>
</dbReference>
<dbReference type="InterPro" id="IPR011032">
    <property type="entry name" value="GroES-like_sf"/>
</dbReference>
<organism evidence="3 4">
    <name type="scientific">Actinoplanes ianthinogenes</name>
    <dbReference type="NCBI Taxonomy" id="122358"/>
    <lineage>
        <taxon>Bacteria</taxon>
        <taxon>Bacillati</taxon>
        <taxon>Actinomycetota</taxon>
        <taxon>Actinomycetes</taxon>
        <taxon>Micromonosporales</taxon>
        <taxon>Micromonosporaceae</taxon>
        <taxon>Actinoplanes</taxon>
    </lineage>
</organism>
<evidence type="ECO:0000313" key="3">
    <source>
        <dbReference type="EMBL" id="BCJ40807.1"/>
    </source>
</evidence>
<evidence type="ECO:0000313" key="4">
    <source>
        <dbReference type="Proteomes" id="UP000676967"/>
    </source>
</evidence>
<dbReference type="Pfam" id="PF13602">
    <property type="entry name" value="ADH_zinc_N_2"/>
    <property type="match status" value="1"/>
</dbReference>
<dbReference type="InterPro" id="IPR020843">
    <property type="entry name" value="ER"/>
</dbReference>
<evidence type="ECO:0000256" key="1">
    <source>
        <dbReference type="ARBA" id="ARBA00023002"/>
    </source>
</evidence>
<dbReference type="Pfam" id="PF08240">
    <property type="entry name" value="ADH_N"/>
    <property type="match status" value="1"/>
</dbReference>
<accession>A0ABM7LNE6</accession>
<dbReference type="SUPFAM" id="SSF50129">
    <property type="entry name" value="GroES-like"/>
    <property type="match status" value="1"/>
</dbReference>
<dbReference type="PANTHER" id="PTHR11695:SF294">
    <property type="entry name" value="RETICULON-4-INTERACTING PROTEIN 1, MITOCHONDRIAL"/>
    <property type="match status" value="1"/>
</dbReference>
<gene>
    <name evidence="3" type="primary">qor_2</name>
    <name evidence="3" type="ORF">Aiant_14640</name>
</gene>
<dbReference type="InterPro" id="IPR050700">
    <property type="entry name" value="YIM1/Zinc_Alcohol_DH_Fams"/>
</dbReference>
<dbReference type="InterPro" id="IPR013154">
    <property type="entry name" value="ADH-like_N"/>
</dbReference>
<evidence type="ECO:0000259" key="2">
    <source>
        <dbReference type="SMART" id="SM00829"/>
    </source>
</evidence>